<dbReference type="EMBL" id="KB445809">
    <property type="protein sequence ID" value="EMD32763.1"/>
    <property type="molecule type" value="Genomic_DNA"/>
</dbReference>
<name>M2Q7F0_CERS8</name>
<reference evidence="1 2" key="1">
    <citation type="journal article" date="2012" name="Proc. Natl. Acad. Sci. U.S.A.">
        <title>Comparative genomics of Ceriporiopsis subvermispora and Phanerochaete chrysosporium provide insight into selective ligninolysis.</title>
        <authorList>
            <person name="Fernandez-Fueyo E."/>
            <person name="Ruiz-Duenas F.J."/>
            <person name="Ferreira P."/>
            <person name="Floudas D."/>
            <person name="Hibbett D.S."/>
            <person name="Canessa P."/>
            <person name="Larrondo L.F."/>
            <person name="James T.Y."/>
            <person name="Seelenfreund D."/>
            <person name="Lobos S."/>
            <person name="Polanco R."/>
            <person name="Tello M."/>
            <person name="Honda Y."/>
            <person name="Watanabe T."/>
            <person name="Watanabe T."/>
            <person name="Ryu J.S."/>
            <person name="Kubicek C.P."/>
            <person name="Schmoll M."/>
            <person name="Gaskell J."/>
            <person name="Hammel K.E."/>
            <person name="St John F.J."/>
            <person name="Vanden Wymelenberg A."/>
            <person name="Sabat G."/>
            <person name="Splinter BonDurant S."/>
            <person name="Syed K."/>
            <person name="Yadav J.S."/>
            <person name="Doddapaneni H."/>
            <person name="Subramanian V."/>
            <person name="Lavin J.L."/>
            <person name="Oguiza J.A."/>
            <person name="Perez G."/>
            <person name="Pisabarro A.G."/>
            <person name="Ramirez L."/>
            <person name="Santoyo F."/>
            <person name="Master E."/>
            <person name="Coutinho P.M."/>
            <person name="Henrissat B."/>
            <person name="Lombard V."/>
            <person name="Magnuson J.K."/>
            <person name="Kuees U."/>
            <person name="Hori C."/>
            <person name="Igarashi K."/>
            <person name="Samejima M."/>
            <person name="Held B.W."/>
            <person name="Barry K.W."/>
            <person name="LaButti K.M."/>
            <person name="Lapidus A."/>
            <person name="Lindquist E.A."/>
            <person name="Lucas S.M."/>
            <person name="Riley R."/>
            <person name="Salamov A.A."/>
            <person name="Hoffmeister D."/>
            <person name="Schwenk D."/>
            <person name="Hadar Y."/>
            <person name="Yarden O."/>
            <person name="de Vries R.P."/>
            <person name="Wiebenga A."/>
            <person name="Stenlid J."/>
            <person name="Eastwood D."/>
            <person name="Grigoriev I.V."/>
            <person name="Berka R.M."/>
            <person name="Blanchette R.A."/>
            <person name="Kersten P."/>
            <person name="Martinez A.T."/>
            <person name="Vicuna R."/>
            <person name="Cullen D."/>
        </authorList>
    </citation>
    <scope>NUCLEOTIDE SEQUENCE [LARGE SCALE GENOMIC DNA]</scope>
    <source>
        <strain evidence="1 2">B</strain>
    </source>
</reference>
<dbReference type="Proteomes" id="UP000016930">
    <property type="component" value="Unassembled WGS sequence"/>
</dbReference>
<keyword evidence="2" id="KW-1185">Reference proteome</keyword>
<dbReference type="InterPro" id="IPR011051">
    <property type="entry name" value="RmlC_Cupin_sf"/>
</dbReference>
<evidence type="ECO:0000313" key="2">
    <source>
        <dbReference type="Proteomes" id="UP000016930"/>
    </source>
</evidence>
<sequence length="142" mass="16159">MISIQKALPLEVHPDKEMAAQLQAEDRETQAGILSLWSQSDRRCARGKEQNLCLCDLRAEARHSQVSFVDDHALLSVLSFTNARPPAPHWVLPHEPYHLARAHRTQAYHPSLDQFVVLGMGSCRAHTRSGWFESEVQWLALR</sequence>
<evidence type="ECO:0000313" key="1">
    <source>
        <dbReference type="EMBL" id="EMD32763.1"/>
    </source>
</evidence>
<organism evidence="1 2">
    <name type="scientific">Ceriporiopsis subvermispora (strain B)</name>
    <name type="common">White-rot fungus</name>
    <name type="synonym">Gelatoporia subvermispora</name>
    <dbReference type="NCBI Taxonomy" id="914234"/>
    <lineage>
        <taxon>Eukaryota</taxon>
        <taxon>Fungi</taxon>
        <taxon>Dikarya</taxon>
        <taxon>Basidiomycota</taxon>
        <taxon>Agaricomycotina</taxon>
        <taxon>Agaricomycetes</taxon>
        <taxon>Polyporales</taxon>
        <taxon>Gelatoporiaceae</taxon>
        <taxon>Gelatoporia</taxon>
    </lineage>
</organism>
<proteinExistence type="predicted"/>
<dbReference type="SUPFAM" id="SSF51182">
    <property type="entry name" value="RmlC-like cupins"/>
    <property type="match status" value="1"/>
</dbReference>
<dbReference type="HOGENOM" id="CLU_1815565_0_0_1"/>
<accession>M2Q7F0</accession>
<dbReference type="AlphaFoldDB" id="M2Q7F0"/>
<gene>
    <name evidence="1" type="ORF">CERSUDRAFT_99140</name>
</gene>
<protein>
    <submittedName>
        <fullName evidence="1">Uncharacterized protein</fullName>
    </submittedName>
</protein>